<dbReference type="InterPro" id="IPR036864">
    <property type="entry name" value="Zn2-C6_fun-type_DNA-bd_sf"/>
</dbReference>
<evidence type="ECO:0000259" key="7">
    <source>
        <dbReference type="PROSITE" id="PS50048"/>
    </source>
</evidence>
<dbReference type="Proteomes" id="UP000053342">
    <property type="component" value="Unassembled WGS sequence"/>
</dbReference>
<dbReference type="GO" id="GO:0043565">
    <property type="term" value="F:sequence-specific DNA binding"/>
    <property type="evidence" value="ECO:0007669"/>
    <property type="project" value="TreeGrafter"/>
</dbReference>
<evidence type="ECO:0000256" key="5">
    <source>
        <dbReference type="ARBA" id="ARBA00023242"/>
    </source>
</evidence>
<feature type="compositionally biased region" description="Low complexity" evidence="6">
    <location>
        <begin position="179"/>
        <end position="195"/>
    </location>
</feature>
<evidence type="ECO:0000256" key="1">
    <source>
        <dbReference type="ARBA" id="ARBA00004123"/>
    </source>
</evidence>
<dbReference type="STRING" id="215243.A0A0D2C3V3"/>
<dbReference type="PANTHER" id="PTHR47540">
    <property type="entry name" value="THIAMINE REPRESSIBLE GENES REGULATORY PROTEIN THI5"/>
    <property type="match status" value="1"/>
</dbReference>
<dbReference type="HOGENOM" id="CLU_026660_1_0_1"/>
<name>A0A0D2C3V3_9EURO</name>
<reference evidence="8 9" key="1">
    <citation type="submission" date="2015-01" db="EMBL/GenBank/DDBJ databases">
        <title>The Genome Sequence of Exophiala oligosperma CBS72588.</title>
        <authorList>
            <consortium name="The Broad Institute Genomics Platform"/>
            <person name="Cuomo C."/>
            <person name="de Hoog S."/>
            <person name="Gorbushina A."/>
            <person name="Stielow B."/>
            <person name="Teixiera M."/>
            <person name="Abouelleil A."/>
            <person name="Chapman S.B."/>
            <person name="Priest M."/>
            <person name="Young S.K."/>
            <person name="Wortman J."/>
            <person name="Nusbaum C."/>
            <person name="Birren B."/>
        </authorList>
    </citation>
    <scope>NUCLEOTIDE SEQUENCE [LARGE SCALE GENOMIC DNA]</scope>
    <source>
        <strain evidence="8 9">CBS 72588</strain>
    </source>
</reference>
<evidence type="ECO:0000256" key="4">
    <source>
        <dbReference type="ARBA" id="ARBA00023163"/>
    </source>
</evidence>
<dbReference type="PANTHER" id="PTHR47540:SF4">
    <property type="entry name" value="TRANSCRIPTION FACTOR RGLT"/>
    <property type="match status" value="1"/>
</dbReference>
<dbReference type="GO" id="GO:0008270">
    <property type="term" value="F:zinc ion binding"/>
    <property type="evidence" value="ECO:0007669"/>
    <property type="project" value="InterPro"/>
</dbReference>
<evidence type="ECO:0000256" key="6">
    <source>
        <dbReference type="SAM" id="MobiDB-lite"/>
    </source>
</evidence>
<gene>
    <name evidence="8" type="ORF">PV06_02913</name>
</gene>
<dbReference type="PROSITE" id="PS50048">
    <property type="entry name" value="ZN2_CY6_FUNGAL_2"/>
    <property type="match status" value="1"/>
</dbReference>
<dbReference type="AlphaFoldDB" id="A0A0D2C3V3"/>
<keyword evidence="2" id="KW-0805">Transcription regulation</keyword>
<accession>A0A0D2C3V3</accession>
<dbReference type="InterPro" id="IPR001138">
    <property type="entry name" value="Zn2Cys6_DnaBD"/>
</dbReference>
<dbReference type="EMBL" id="KN847334">
    <property type="protein sequence ID" value="KIW44442.1"/>
    <property type="molecule type" value="Genomic_DNA"/>
</dbReference>
<organism evidence="8 9">
    <name type="scientific">Exophiala oligosperma</name>
    <dbReference type="NCBI Taxonomy" id="215243"/>
    <lineage>
        <taxon>Eukaryota</taxon>
        <taxon>Fungi</taxon>
        <taxon>Dikarya</taxon>
        <taxon>Ascomycota</taxon>
        <taxon>Pezizomycotina</taxon>
        <taxon>Eurotiomycetes</taxon>
        <taxon>Chaetothyriomycetidae</taxon>
        <taxon>Chaetothyriales</taxon>
        <taxon>Herpotrichiellaceae</taxon>
        <taxon>Exophiala</taxon>
    </lineage>
</organism>
<keyword evidence="3" id="KW-0238">DNA-binding</keyword>
<keyword evidence="9" id="KW-1185">Reference proteome</keyword>
<dbReference type="Pfam" id="PF00172">
    <property type="entry name" value="Zn_clus"/>
    <property type="match status" value="1"/>
</dbReference>
<keyword evidence="5" id="KW-0539">Nucleus</keyword>
<dbReference type="VEuPathDB" id="FungiDB:PV06_02913"/>
<evidence type="ECO:0000313" key="9">
    <source>
        <dbReference type="Proteomes" id="UP000053342"/>
    </source>
</evidence>
<comment type="subcellular location">
    <subcellularLocation>
        <location evidence="1">Nucleus</location>
    </subcellularLocation>
</comment>
<feature type="region of interest" description="Disordered" evidence="6">
    <location>
        <begin position="179"/>
        <end position="210"/>
    </location>
</feature>
<dbReference type="InterPro" id="IPR051711">
    <property type="entry name" value="Stress_Response_Reg"/>
</dbReference>
<keyword evidence="4" id="KW-0804">Transcription</keyword>
<evidence type="ECO:0000313" key="8">
    <source>
        <dbReference type="EMBL" id="KIW44442.1"/>
    </source>
</evidence>
<dbReference type="PROSITE" id="PS00463">
    <property type="entry name" value="ZN2_CY6_FUNGAL_1"/>
    <property type="match status" value="1"/>
</dbReference>
<evidence type="ECO:0000256" key="3">
    <source>
        <dbReference type="ARBA" id="ARBA00023125"/>
    </source>
</evidence>
<feature type="domain" description="Zn(2)-C6 fungal-type" evidence="7">
    <location>
        <begin position="55"/>
        <end position="85"/>
    </location>
</feature>
<sequence>MAAERGRDLIEIYGSYPVSKTFAVTDNVPGLADTDMPTYSAAFDVDPTTTKRHAACDECRKRKLKCSGEPSGCGRCLKQNLTCHYSVQSKMGRPRKKQKTENDAPGDDDDVVVVDVPSSSETQVRRPRPTTSGGQPGVDPRKDSRCQKAIARTEFENVCNAPISQSIRRSAAAAAAATAPAAASNSTSQGSNNTSPRTPPDEAILPNGSYPTDVSLWPDFSDMTMLPMLVQDSHEQDKAPGASSFDTSAAPIGPYMAAHDHSPTPDQAHLSHLPAVPDCPCLPNLYLTLSTLSTLSAFPVSSGTVDTLLSSHRTGRGVIYCGVCPQRFQSGSQNVMLSSMLITVLADHWLRVKKSSAIELRRGFSDDDGDTCLVDAGVNPPDGNGAMSPREDLEWRTFGYRLIRACVFGDADVPSRPGSADNDRPACSPSPYTLLDLCGALERRQKQWHNLEAWTGEFTQRLTDDLSRGHTVGMTLQELQECEEKSLASGEDGMLCLKIVKHARMIMRSLDGLPPRLGD</sequence>
<dbReference type="CDD" id="cd00067">
    <property type="entry name" value="GAL4"/>
    <property type="match status" value="1"/>
</dbReference>
<dbReference type="GO" id="GO:0045944">
    <property type="term" value="P:positive regulation of transcription by RNA polymerase II"/>
    <property type="evidence" value="ECO:0007669"/>
    <property type="project" value="TreeGrafter"/>
</dbReference>
<dbReference type="SMART" id="SM00066">
    <property type="entry name" value="GAL4"/>
    <property type="match status" value="1"/>
</dbReference>
<protein>
    <recommendedName>
        <fullName evidence="7">Zn(2)-C6 fungal-type domain-containing protein</fullName>
    </recommendedName>
</protein>
<dbReference type="GO" id="GO:0000981">
    <property type="term" value="F:DNA-binding transcription factor activity, RNA polymerase II-specific"/>
    <property type="evidence" value="ECO:0007669"/>
    <property type="project" value="InterPro"/>
</dbReference>
<proteinExistence type="predicted"/>
<dbReference type="OrthoDB" id="10261408at2759"/>
<dbReference type="Gene3D" id="4.10.240.10">
    <property type="entry name" value="Zn(2)-C6 fungal-type DNA-binding domain"/>
    <property type="match status" value="1"/>
</dbReference>
<evidence type="ECO:0000256" key="2">
    <source>
        <dbReference type="ARBA" id="ARBA00023015"/>
    </source>
</evidence>
<feature type="region of interest" description="Disordered" evidence="6">
    <location>
        <begin position="89"/>
        <end position="144"/>
    </location>
</feature>
<dbReference type="RefSeq" id="XP_016264658.1">
    <property type="nucleotide sequence ID" value="XM_016403653.1"/>
</dbReference>
<dbReference type="SUPFAM" id="SSF57701">
    <property type="entry name" value="Zn2/Cys6 DNA-binding domain"/>
    <property type="match status" value="1"/>
</dbReference>
<dbReference type="GO" id="GO:0005634">
    <property type="term" value="C:nucleus"/>
    <property type="evidence" value="ECO:0007669"/>
    <property type="project" value="UniProtKB-SubCell"/>
</dbReference>
<dbReference type="GeneID" id="27354987"/>